<feature type="transmembrane region" description="Helical" evidence="1">
    <location>
        <begin position="532"/>
        <end position="558"/>
    </location>
</feature>
<dbReference type="GO" id="GO:0042910">
    <property type="term" value="F:xenobiotic transmembrane transporter activity"/>
    <property type="evidence" value="ECO:0007669"/>
    <property type="project" value="TreeGrafter"/>
</dbReference>
<dbReference type="PANTHER" id="PTHR32063:SF0">
    <property type="entry name" value="SWARMING MOTILITY PROTEIN SWRC"/>
    <property type="match status" value="1"/>
</dbReference>
<keyword evidence="3" id="KW-1185">Reference proteome</keyword>
<dbReference type="SUPFAM" id="SSF82866">
    <property type="entry name" value="Multidrug efflux transporter AcrB transmembrane domain"/>
    <property type="match status" value="2"/>
</dbReference>
<dbReference type="PANTHER" id="PTHR32063">
    <property type="match status" value="1"/>
</dbReference>
<dbReference type="Gene3D" id="3.30.70.1430">
    <property type="entry name" value="Multidrug efflux transporter AcrB pore domain"/>
    <property type="match status" value="2"/>
</dbReference>
<evidence type="ECO:0000313" key="2">
    <source>
        <dbReference type="EMBL" id="TCC98265.1"/>
    </source>
</evidence>
<dbReference type="Gene3D" id="3.30.70.1320">
    <property type="entry name" value="Multidrug efflux transporter AcrB pore domain like"/>
    <property type="match status" value="1"/>
</dbReference>
<reference evidence="2 3" key="1">
    <citation type="submission" date="2019-02" db="EMBL/GenBank/DDBJ databases">
        <title>Pedobacter sp. RP-1-14 sp. nov., isolated from Arctic soil.</title>
        <authorList>
            <person name="Dahal R.H."/>
        </authorList>
    </citation>
    <scope>NUCLEOTIDE SEQUENCE [LARGE SCALE GENOMIC DNA]</scope>
    <source>
        <strain evidence="2 3">RP-1-14</strain>
    </source>
</reference>
<dbReference type="Gene3D" id="1.20.1640.10">
    <property type="entry name" value="Multidrug efflux transporter AcrB transmembrane domain"/>
    <property type="match status" value="2"/>
</dbReference>
<feature type="transmembrane region" description="Helical" evidence="1">
    <location>
        <begin position="916"/>
        <end position="937"/>
    </location>
</feature>
<proteinExistence type="predicted"/>
<evidence type="ECO:0000256" key="1">
    <source>
        <dbReference type="SAM" id="Phobius"/>
    </source>
</evidence>
<feature type="transmembrane region" description="Helical" evidence="1">
    <location>
        <begin position="386"/>
        <end position="410"/>
    </location>
</feature>
<comment type="caution">
    <text evidence="2">The sequence shown here is derived from an EMBL/GenBank/DDBJ whole genome shotgun (WGS) entry which is preliminary data.</text>
</comment>
<feature type="transmembrane region" description="Helical" evidence="1">
    <location>
        <begin position="890"/>
        <end position="910"/>
    </location>
</feature>
<dbReference type="InterPro" id="IPR001036">
    <property type="entry name" value="Acrflvin-R"/>
</dbReference>
<name>A0A4R0NDB7_9SPHI</name>
<gene>
    <name evidence="2" type="ORF">EZ437_18925</name>
</gene>
<keyword evidence="1" id="KW-1133">Transmembrane helix</keyword>
<dbReference type="SUPFAM" id="SSF82714">
    <property type="entry name" value="Multidrug efflux transporter AcrB TolC docking domain, DN and DC subdomains"/>
    <property type="match status" value="2"/>
</dbReference>
<keyword evidence="1" id="KW-0472">Membrane</keyword>
<feature type="transmembrane region" description="Helical" evidence="1">
    <location>
        <begin position="12"/>
        <end position="30"/>
    </location>
</feature>
<dbReference type="Proteomes" id="UP000293347">
    <property type="component" value="Unassembled WGS sequence"/>
</dbReference>
<feature type="transmembrane region" description="Helical" evidence="1">
    <location>
        <begin position="992"/>
        <end position="1019"/>
    </location>
</feature>
<dbReference type="AlphaFoldDB" id="A0A4R0NDB7"/>
<dbReference type="SUPFAM" id="SSF82693">
    <property type="entry name" value="Multidrug efflux transporter AcrB pore domain, PN1, PN2, PC1 and PC2 subdomains"/>
    <property type="match status" value="3"/>
</dbReference>
<evidence type="ECO:0000313" key="3">
    <source>
        <dbReference type="Proteomes" id="UP000293347"/>
    </source>
</evidence>
<dbReference type="EMBL" id="SJSL01000007">
    <property type="protein sequence ID" value="TCC98265.1"/>
    <property type="molecule type" value="Genomic_DNA"/>
</dbReference>
<keyword evidence="1" id="KW-0812">Transmembrane</keyword>
<feature type="transmembrane region" description="Helical" evidence="1">
    <location>
        <begin position="431"/>
        <end position="451"/>
    </location>
</feature>
<feature type="transmembrane region" description="Helical" evidence="1">
    <location>
        <begin position="965"/>
        <end position="986"/>
    </location>
</feature>
<dbReference type="InterPro" id="IPR027463">
    <property type="entry name" value="AcrB_DN_DC_subdom"/>
</dbReference>
<dbReference type="Gene3D" id="3.30.2090.10">
    <property type="entry name" value="Multidrug efflux transporter AcrB TolC docking domain, DN and DC subdomains"/>
    <property type="match status" value="2"/>
</dbReference>
<feature type="transmembrane region" description="Helical" evidence="1">
    <location>
        <begin position="860"/>
        <end position="883"/>
    </location>
</feature>
<sequence>MSITGIAIKRPLLLIVIFTVLVLFGVQSYLSLNYNLLPKIEVPTVTISTLYPGGSAAEVQTTVTKKLEDAFSSVEGLDQINSTSQESVSIIVISFKSGTDVDKAERDVQRKADQAMNDLPDDAKRPQVNKVNLEETPVIKAGVTANMASRNLYDLVDNQLKPILQNVAGVGQVNIIGGDKREIQININQNKLLTYGLSISQVTQAINNANISFPAGSIKTQNQQLSIRYDANVKSLDQLRELIVLQQPGQGVVYLKDIAEVVDATAETTAINHIDGIPSIGVQIVKQSDANAVDVSELVKKAFEKIENQYKGQKLNFNISTDQSVYTLHAADSVMFDLMLAVIIVGIVMLAFLHSFRSSMFVLVALPASIIPTFIAMYFLGFSLNLMTLMALSLVVGILVDDSIVVLENIYRHMEMGSDRRKAALEGRNEIGFTALSITLVDVVVFLPLAMAGGMIGSILREFSLVVVISTLMSLFVSFTITPLLASRFGKLEHLRGDTLWGRINVGFERFIDNIKEVYGELLQKVLRKKRWLLSGTILLIIGAVALVPMGFIGAAFIPKADQSNLILNMELEPTATIYKTNMLVQQAEKILLEQTEVQKVFSSIGFVSGSVSGTSSNANLAELTLSLVDKKKRTMTAEEYGTFIQQKLSSAITGAKFTVSSTSITGNISSAPIQIAVKGVDLNQVRQIAEAYKKVVEEVPGTQFVKFSVKDRKPEVDIKLNREKMSMLRLNAGTVGATLQNSFSGSDKSQFKQEGNEYNIMVSLDKFNRSDIKYVRNLPFINSQGQTILLNQFAEVSEALGETTLQRIDRLGSITVQSNVTGRPTGTVSDEIKKKVESIKVPEGINIEFLGDSKNQGDAFGSLGLALITAILLVYLIMVALYENAVYPFVVLFSIPVALVGAFLILAITMETLNIFTIIGMIMLLGLVSKNAILIVDFTNNLKAEGYAVKDALIEAGKERLRPILMTTLAMIFGMLPIAIASGAASEIKNGMAWVIIGGLTSSMILTLFVVPSMYLIIENLISRFSKGKEEKEHNLPEPKANLS</sequence>
<protein>
    <submittedName>
        <fullName evidence="2">Efflux RND transporter permease subunit</fullName>
    </submittedName>
</protein>
<feature type="transmembrane region" description="Helical" evidence="1">
    <location>
        <begin position="463"/>
        <end position="486"/>
    </location>
</feature>
<organism evidence="2 3">
    <name type="scientific">Pedobacter psychroterrae</name>
    <dbReference type="NCBI Taxonomy" id="2530453"/>
    <lineage>
        <taxon>Bacteria</taxon>
        <taxon>Pseudomonadati</taxon>
        <taxon>Bacteroidota</taxon>
        <taxon>Sphingobacteriia</taxon>
        <taxon>Sphingobacteriales</taxon>
        <taxon>Sphingobacteriaceae</taxon>
        <taxon>Pedobacter</taxon>
    </lineage>
</organism>
<dbReference type="RefSeq" id="WP_131597637.1">
    <property type="nucleotide sequence ID" value="NZ_SJSL01000007.1"/>
</dbReference>
<dbReference type="GO" id="GO:0005886">
    <property type="term" value="C:plasma membrane"/>
    <property type="evidence" value="ECO:0007669"/>
    <property type="project" value="TreeGrafter"/>
</dbReference>
<dbReference type="OrthoDB" id="9758234at2"/>
<feature type="transmembrane region" description="Helical" evidence="1">
    <location>
        <begin position="360"/>
        <end position="380"/>
    </location>
</feature>
<dbReference type="Gene3D" id="3.30.70.1440">
    <property type="entry name" value="Multidrug efflux transporter AcrB pore domain"/>
    <property type="match status" value="1"/>
</dbReference>
<dbReference type="Pfam" id="PF00873">
    <property type="entry name" value="ACR_tran"/>
    <property type="match status" value="1"/>
</dbReference>
<accession>A0A4R0NDB7</accession>
<feature type="transmembrane region" description="Helical" evidence="1">
    <location>
        <begin position="334"/>
        <end position="353"/>
    </location>
</feature>
<dbReference type="PRINTS" id="PR00702">
    <property type="entry name" value="ACRIFLAVINRP"/>
</dbReference>